<reference evidence="2" key="1">
    <citation type="submission" date="2016-10" db="EMBL/GenBank/DDBJ databases">
        <authorList>
            <person name="Varghese N."/>
            <person name="Submissions S."/>
        </authorList>
    </citation>
    <scope>NUCLEOTIDE SEQUENCE [LARGE SCALE GENOMIC DNA]</scope>
    <source>
        <strain evidence="2">930I</strain>
    </source>
</reference>
<evidence type="ECO:0000313" key="1">
    <source>
        <dbReference type="EMBL" id="SDH38001.1"/>
    </source>
</evidence>
<proteinExistence type="predicted"/>
<protein>
    <submittedName>
        <fullName evidence="1">Uncharacterized protein</fullName>
    </submittedName>
</protein>
<sequence>MPAEAALKHWITMLAKHHFDQEKLKAHETEMTIEEFLAKSTFHTLEAGKAQEAIDEMMKEDPELEEVINRLYREVLDEIIADDRPGD</sequence>
<gene>
    <name evidence="1" type="ORF">SAMN05421742_106150</name>
</gene>
<evidence type="ECO:0000313" key="2">
    <source>
        <dbReference type="Proteomes" id="UP000217076"/>
    </source>
</evidence>
<dbReference type="EMBL" id="FNCV01000006">
    <property type="protein sequence ID" value="SDH38001.1"/>
    <property type="molecule type" value="Genomic_DNA"/>
</dbReference>
<dbReference type="STRING" id="83401.SAMN05421742_106150"/>
<name>A0A1G8BXQ9_9PROT</name>
<keyword evidence="2" id="KW-1185">Reference proteome</keyword>
<dbReference type="Proteomes" id="UP000217076">
    <property type="component" value="Unassembled WGS sequence"/>
</dbReference>
<dbReference type="AlphaFoldDB" id="A0A1G8BXQ9"/>
<accession>A0A1G8BXQ9</accession>
<dbReference type="RefSeq" id="WP_092619564.1">
    <property type="nucleotide sequence ID" value="NZ_FNCV01000006.1"/>
</dbReference>
<organism evidence="1 2">
    <name type="scientific">Roseospirillum parvum</name>
    <dbReference type="NCBI Taxonomy" id="83401"/>
    <lineage>
        <taxon>Bacteria</taxon>
        <taxon>Pseudomonadati</taxon>
        <taxon>Pseudomonadota</taxon>
        <taxon>Alphaproteobacteria</taxon>
        <taxon>Rhodospirillales</taxon>
        <taxon>Rhodospirillaceae</taxon>
        <taxon>Roseospirillum</taxon>
    </lineage>
</organism>